<sequence>MSKKKTTKEKELPDGVVAILLGKASNEKSGYHLSSQIDEEKWNSLSTNEKQLLMIDFDRPESIRNVTAGSRFENPTPNPPPSIFASSDSWKKNKKQLTEWWRASKESYTAKLKEFSELNFEERKILRSNIESMRNEQEELFKTLMGISQSPEARRVSENIVEDEQRSQVISNEGQGLFDLYENDRLNVQPLTLADDEDDDEDENENDDSENEVSHGHSSGIFGKDISNVDDQRVGKKQRIVSKNLATKQT</sequence>
<feature type="region of interest" description="Disordered" evidence="1">
    <location>
        <begin position="188"/>
        <end position="250"/>
    </location>
</feature>
<evidence type="ECO:0000313" key="3">
    <source>
        <dbReference type="Proteomes" id="UP001054902"/>
    </source>
</evidence>
<protein>
    <submittedName>
        <fullName evidence="2">Uncharacterized protein</fullName>
    </submittedName>
</protein>
<organism evidence="2 3">
    <name type="scientific">Chaetoceros tenuissimus</name>
    <dbReference type="NCBI Taxonomy" id="426638"/>
    <lineage>
        <taxon>Eukaryota</taxon>
        <taxon>Sar</taxon>
        <taxon>Stramenopiles</taxon>
        <taxon>Ochrophyta</taxon>
        <taxon>Bacillariophyta</taxon>
        <taxon>Coscinodiscophyceae</taxon>
        <taxon>Chaetocerotophycidae</taxon>
        <taxon>Chaetocerotales</taxon>
        <taxon>Chaetocerotaceae</taxon>
        <taxon>Chaetoceros</taxon>
    </lineage>
</organism>
<dbReference type="Proteomes" id="UP001054902">
    <property type="component" value="Unassembled WGS sequence"/>
</dbReference>
<proteinExistence type="predicted"/>
<accession>A0AAD3CZU7</accession>
<reference evidence="2 3" key="1">
    <citation type="journal article" date="2021" name="Sci. Rep.">
        <title>The genome of the diatom Chaetoceros tenuissimus carries an ancient integrated fragment of an extant virus.</title>
        <authorList>
            <person name="Hongo Y."/>
            <person name="Kimura K."/>
            <person name="Takaki Y."/>
            <person name="Yoshida Y."/>
            <person name="Baba S."/>
            <person name="Kobayashi G."/>
            <person name="Nagasaki K."/>
            <person name="Hano T."/>
            <person name="Tomaru Y."/>
        </authorList>
    </citation>
    <scope>NUCLEOTIDE SEQUENCE [LARGE SCALE GENOMIC DNA]</scope>
    <source>
        <strain evidence="2 3">NIES-3715</strain>
    </source>
</reference>
<gene>
    <name evidence="2" type="ORF">CTEN210_10536</name>
</gene>
<dbReference type="EMBL" id="BLLK01000047">
    <property type="protein sequence ID" value="GFH54060.1"/>
    <property type="molecule type" value="Genomic_DNA"/>
</dbReference>
<comment type="caution">
    <text evidence="2">The sequence shown here is derived from an EMBL/GenBank/DDBJ whole genome shotgun (WGS) entry which is preliminary data.</text>
</comment>
<dbReference type="AlphaFoldDB" id="A0AAD3CZU7"/>
<feature type="compositionally biased region" description="Acidic residues" evidence="1">
    <location>
        <begin position="194"/>
        <end position="211"/>
    </location>
</feature>
<evidence type="ECO:0000313" key="2">
    <source>
        <dbReference type="EMBL" id="GFH54060.1"/>
    </source>
</evidence>
<keyword evidence="3" id="KW-1185">Reference proteome</keyword>
<name>A0AAD3CZU7_9STRA</name>
<evidence type="ECO:0000256" key="1">
    <source>
        <dbReference type="SAM" id="MobiDB-lite"/>
    </source>
</evidence>
<feature type="region of interest" description="Disordered" evidence="1">
    <location>
        <begin position="68"/>
        <end position="90"/>
    </location>
</feature>